<dbReference type="Proteomes" id="UP000464954">
    <property type="component" value="Chromosome"/>
</dbReference>
<dbReference type="KEGG" id="taer:GT409_00935"/>
<keyword evidence="6" id="KW-0479">Metal-binding</keyword>
<evidence type="ECO:0000256" key="12">
    <source>
        <dbReference type="SAM" id="MobiDB-lite"/>
    </source>
</evidence>
<keyword evidence="15" id="KW-1185">Reference proteome</keyword>
<keyword evidence="5" id="KW-0004">4Fe-4S</keyword>
<comment type="catalytic activity">
    <reaction evidence="1">
        <text>Hydrolyzes single-stranded DNA or mismatched double-stranded DNA and polynucleotides, releasing free uracil.</text>
        <dbReference type="EC" id="3.2.2.27"/>
    </reaction>
</comment>
<evidence type="ECO:0000256" key="11">
    <source>
        <dbReference type="ARBA" id="ARBA00023204"/>
    </source>
</evidence>
<dbReference type="PANTHER" id="PTHR33693:SF1">
    <property type="entry name" value="TYPE-4 URACIL-DNA GLYCOSYLASE"/>
    <property type="match status" value="1"/>
</dbReference>
<dbReference type="InterPro" id="IPR005273">
    <property type="entry name" value="Ura-DNA_glyco_family4"/>
</dbReference>
<feature type="compositionally biased region" description="Pro residues" evidence="12">
    <location>
        <begin position="22"/>
        <end position="33"/>
    </location>
</feature>
<keyword evidence="11" id="KW-0234">DNA repair</keyword>
<dbReference type="GO" id="GO:0006281">
    <property type="term" value="P:DNA repair"/>
    <property type="evidence" value="ECO:0007669"/>
    <property type="project" value="UniProtKB-KW"/>
</dbReference>
<feature type="compositionally biased region" description="Low complexity" evidence="12">
    <location>
        <begin position="1"/>
        <end position="21"/>
    </location>
</feature>
<dbReference type="GO" id="GO:0004844">
    <property type="term" value="F:uracil DNA N-glycosylase activity"/>
    <property type="evidence" value="ECO:0007669"/>
    <property type="project" value="UniProtKB-EC"/>
</dbReference>
<comment type="similarity">
    <text evidence="2">Belongs to the uracil-DNA glycosylase (UDG) superfamily. Type 4 (UDGa) family.</text>
</comment>
<evidence type="ECO:0000256" key="8">
    <source>
        <dbReference type="ARBA" id="ARBA00022801"/>
    </source>
</evidence>
<dbReference type="EC" id="3.2.2.27" evidence="3"/>
<feature type="domain" description="Uracil-DNA glycosylase-like" evidence="13">
    <location>
        <begin position="71"/>
        <end position="218"/>
    </location>
</feature>
<protein>
    <recommendedName>
        <fullName evidence="4">Type-4 uracil-DNA glycosylase</fullName>
        <ecNumber evidence="3">3.2.2.27</ecNumber>
    </recommendedName>
</protein>
<dbReference type="InterPro" id="IPR051536">
    <property type="entry name" value="UDG_Type-4/5"/>
</dbReference>
<dbReference type="InterPro" id="IPR005122">
    <property type="entry name" value="Uracil-DNA_glycosylase-like"/>
</dbReference>
<evidence type="ECO:0000256" key="3">
    <source>
        <dbReference type="ARBA" id="ARBA00012030"/>
    </source>
</evidence>
<keyword evidence="10" id="KW-0411">Iron-sulfur</keyword>
<evidence type="ECO:0000256" key="5">
    <source>
        <dbReference type="ARBA" id="ARBA00022485"/>
    </source>
</evidence>
<accession>A0A6P1M9Y0</accession>
<dbReference type="CDD" id="cd10030">
    <property type="entry name" value="UDG-F4_TTUDGA_SPO1dp_like"/>
    <property type="match status" value="1"/>
</dbReference>
<proteinExistence type="inferred from homology"/>
<reference evidence="14 15" key="1">
    <citation type="submission" date="2020-01" db="EMBL/GenBank/DDBJ databases">
        <title>Ponticoccus aerotolerans gen. nov., sp. nov., an anaerobic bacterium and proposal of Ponticoccusceae fam. nov., Ponticoccusles ord. nov. and Ponticoccuse classis nov. in the phylum Kiritimatiellaeota.</title>
        <authorList>
            <person name="Zhou L.Y."/>
            <person name="Du Z.J."/>
        </authorList>
    </citation>
    <scope>NUCLEOTIDE SEQUENCE [LARGE SCALE GENOMIC DNA]</scope>
    <source>
        <strain evidence="14 15">S-5007</strain>
    </source>
</reference>
<dbReference type="NCBIfam" id="TIGR00758">
    <property type="entry name" value="UDG_fam4"/>
    <property type="match status" value="1"/>
</dbReference>
<sequence>MLAPAKQKPAAAKPKPAAPAYRPAPPAPDPEPSQAPGDDIVVTGKTLEEIAKQISTCTGCGLHASRNKTVPGEGNGHHPDLMFIGEGPGADEDAQGRPFVGAAGQLLTKMIGAMGYTRDQIFIANIVKCRPPGNRVPLPDEMSACTPYLLKQIELIQPKIIIALGKTAVEGLLHKPVAITRFRGTWCKYEGIDLMPTFHPAYLLRSPGKKREAWDDLQSVLAKLGKTPPQKN</sequence>
<evidence type="ECO:0000259" key="13">
    <source>
        <dbReference type="SMART" id="SM00986"/>
    </source>
</evidence>
<dbReference type="SMART" id="SM00986">
    <property type="entry name" value="UDG"/>
    <property type="match status" value="1"/>
</dbReference>
<evidence type="ECO:0000256" key="2">
    <source>
        <dbReference type="ARBA" id="ARBA00006521"/>
    </source>
</evidence>
<evidence type="ECO:0000256" key="4">
    <source>
        <dbReference type="ARBA" id="ARBA00019403"/>
    </source>
</evidence>
<evidence type="ECO:0000313" key="15">
    <source>
        <dbReference type="Proteomes" id="UP000464954"/>
    </source>
</evidence>
<dbReference type="GO" id="GO:0046872">
    <property type="term" value="F:metal ion binding"/>
    <property type="evidence" value="ECO:0007669"/>
    <property type="project" value="UniProtKB-KW"/>
</dbReference>
<dbReference type="Pfam" id="PF03167">
    <property type="entry name" value="UDG"/>
    <property type="match status" value="1"/>
</dbReference>
<evidence type="ECO:0000313" key="14">
    <source>
        <dbReference type="EMBL" id="QHI70852.1"/>
    </source>
</evidence>
<keyword evidence="8" id="KW-0378">Hydrolase</keyword>
<dbReference type="InterPro" id="IPR036895">
    <property type="entry name" value="Uracil-DNA_glycosylase-like_sf"/>
</dbReference>
<feature type="region of interest" description="Disordered" evidence="12">
    <location>
        <begin position="1"/>
        <end position="39"/>
    </location>
</feature>
<gene>
    <name evidence="14" type="ORF">GT409_00935</name>
</gene>
<dbReference type="AlphaFoldDB" id="A0A6P1M9Y0"/>
<evidence type="ECO:0000256" key="10">
    <source>
        <dbReference type="ARBA" id="ARBA00023014"/>
    </source>
</evidence>
<dbReference type="Gene3D" id="3.40.470.10">
    <property type="entry name" value="Uracil-DNA glycosylase-like domain"/>
    <property type="match status" value="1"/>
</dbReference>
<organism evidence="14 15">
    <name type="scientific">Tichowtungia aerotolerans</name>
    <dbReference type="NCBI Taxonomy" id="2697043"/>
    <lineage>
        <taxon>Bacteria</taxon>
        <taxon>Pseudomonadati</taxon>
        <taxon>Kiritimatiellota</taxon>
        <taxon>Tichowtungiia</taxon>
        <taxon>Tichowtungiales</taxon>
        <taxon>Tichowtungiaceae</taxon>
        <taxon>Tichowtungia</taxon>
    </lineage>
</organism>
<dbReference type="SUPFAM" id="SSF52141">
    <property type="entry name" value="Uracil-DNA glycosylase-like"/>
    <property type="match status" value="1"/>
</dbReference>
<dbReference type="EMBL" id="CP047593">
    <property type="protein sequence ID" value="QHI70852.1"/>
    <property type="molecule type" value="Genomic_DNA"/>
</dbReference>
<evidence type="ECO:0000256" key="1">
    <source>
        <dbReference type="ARBA" id="ARBA00001400"/>
    </source>
</evidence>
<dbReference type="PANTHER" id="PTHR33693">
    <property type="entry name" value="TYPE-5 URACIL-DNA GLYCOSYLASE"/>
    <property type="match status" value="1"/>
</dbReference>
<keyword evidence="9" id="KW-0408">Iron</keyword>
<keyword evidence="7" id="KW-0227">DNA damage</keyword>
<evidence type="ECO:0000256" key="7">
    <source>
        <dbReference type="ARBA" id="ARBA00022763"/>
    </source>
</evidence>
<evidence type="ECO:0000256" key="9">
    <source>
        <dbReference type="ARBA" id="ARBA00023004"/>
    </source>
</evidence>
<name>A0A6P1M9Y0_9BACT</name>
<dbReference type="SMART" id="SM00987">
    <property type="entry name" value="UreE_C"/>
    <property type="match status" value="1"/>
</dbReference>
<dbReference type="GO" id="GO:0051539">
    <property type="term" value="F:4 iron, 4 sulfur cluster binding"/>
    <property type="evidence" value="ECO:0007669"/>
    <property type="project" value="UniProtKB-KW"/>
</dbReference>
<evidence type="ECO:0000256" key="6">
    <source>
        <dbReference type="ARBA" id="ARBA00022723"/>
    </source>
</evidence>